<evidence type="ECO:0008006" key="4">
    <source>
        <dbReference type="Google" id="ProtNLM"/>
    </source>
</evidence>
<dbReference type="RefSeq" id="WP_174605270.1">
    <property type="nucleotide sequence ID" value="NZ_CP054490.1"/>
</dbReference>
<dbReference type="EMBL" id="CP054490">
    <property type="protein sequence ID" value="QKQ23830.1"/>
    <property type="molecule type" value="Genomic_DNA"/>
</dbReference>
<keyword evidence="3" id="KW-1185">Reference proteome</keyword>
<accession>A0A6N0HNE6</accession>
<sequence>MTDKNKKSPKVEDDEVMITSSISDLEKMLESVEKHADRRTDTKFEKFFLPALAVFSAIIMGFFVVIYSITSDMTRLANSMDPDMGGNMSSMVKSINSLSNNVGQMTISVAYMQKDFQRVNKNMNIIASKLDNLDAISADLTQVSLKMDSLEPMLINMEEMNKNMASMQESMQWMQRDLNILRSSFSKPLRIFNSIPML</sequence>
<evidence type="ECO:0000313" key="2">
    <source>
        <dbReference type="EMBL" id="QKQ23830.1"/>
    </source>
</evidence>
<dbReference type="Proteomes" id="UP000509429">
    <property type="component" value="Chromosome"/>
</dbReference>
<evidence type="ECO:0000313" key="3">
    <source>
        <dbReference type="Proteomes" id="UP000509429"/>
    </source>
</evidence>
<organism evidence="2 3">
    <name type="scientific">Candidatus Ruthia endofausta</name>
    <dbReference type="NCBI Taxonomy" id="2738852"/>
    <lineage>
        <taxon>Bacteria</taxon>
        <taxon>Pseudomonadati</taxon>
        <taxon>Pseudomonadota</taxon>
        <taxon>Gammaproteobacteria</taxon>
        <taxon>Candidatus Pseudothioglobaceae</taxon>
        <taxon>Candidatus Ruthturnera</taxon>
    </lineage>
</organism>
<keyword evidence="1" id="KW-1133">Transmembrane helix</keyword>
<proteinExistence type="predicted"/>
<dbReference type="AlphaFoldDB" id="A0A6N0HNE6"/>
<name>A0A6N0HNE6_9GAMM</name>
<reference evidence="2 3" key="1">
    <citation type="submission" date="2020-05" db="EMBL/GenBank/DDBJ databases">
        <title>Horizontal transmission and recombination maintain forever young bacterial symbiont genomes.</title>
        <authorList>
            <person name="Russell S.L."/>
            <person name="Pepper-Tunick E."/>
            <person name="Svedberg J."/>
            <person name="Byrne A."/>
            <person name="Ruelas Castillo J."/>
            <person name="Vollmers C."/>
            <person name="Beinart R.A."/>
            <person name="Corbett-Detig R."/>
        </authorList>
    </citation>
    <scope>NUCLEOTIDE SEQUENCE [LARGE SCALE GENOMIC DNA]</scope>
    <source>
        <strain evidence="2">JDF_Ridge</strain>
    </source>
</reference>
<dbReference type="KEGG" id="reo:HUE58_01210"/>
<keyword evidence="1" id="KW-0472">Membrane</keyword>
<dbReference type="Gene3D" id="1.20.1480.30">
    <property type="entry name" value="Designed four-helix bundle protein"/>
    <property type="match status" value="1"/>
</dbReference>
<protein>
    <recommendedName>
        <fullName evidence="4">Methyl-accepting chemotaxis protein</fullName>
    </recommendedName>
</protein>
<keyword evidence="1" id="KW-0812">Transmembrane</keyword>
<feature type="transmembrane region" description="Helical" evidence="1">
    <location>
        <begin position="47"/>
        <end position="69"/>
    </location>
</feature>
<gene>
    <name evidence="2" type="ORF">HUE58_01210</name>
</gene>
<evidence type="ECO:0000256" key="1">
    <source>
        <dbReference type="SAM" id="Phobius"/>
    </source>
</evidence>